<evidence type="ECO:0000259" key="3">
    <source>
        <dbReference type="PROSITE" id="PS50275"/>
    </source>
</evidence>
<feature type="compositionally biased region" description="Low complexity" evidence="2">
    <location>
        <begin position="1204"/>
        <end position="1239"/>
    </location>
</feature>
<protein>
    <recommendedName>
        <fullName evidence="1">phosphoinositide 5-phosphatase</fullName>
        <ecNumber evidence="1">3.1.3.36</ecNumber>
    </recommendedName>
</protein>
<feature type="compositionally biased region" description="Pro residues" evidence="2">
    <location>
        <begin position="1272"/>
        <end position="1284"/>
    </location>
</feature>
<dbReference type="PROSITE" id="PS50275">
    <property type="entry name" value="SAC"/>
    <property type="match status" value="1"/>
</dbReference>
<name>A0A8J4PR31_9MYCE</name>
<sequence>MTIELYSNINLIVLDSFVILQPEQRTHANPKSIFIDRTTLKIEQRLYENSIFQGTVRSCTKVYGCLGIINLLSGPFLICVSEYVVVGNIRENQIINKVTKTTITPIARNPTLLNEDERKEEKQYLNLLSDYIESCDFYFSYNFDVTQSEQRASNIESNQLLSTLPLWKRADKRFFWNYHLQEIFIENEFDSFIIPMMDGFIKIIECEINSNTFKYAFISRRSCKRTGARYHIRGADPLGNVANFVETEQVILFDQVLTSFVQVRGSIPLIWQQKGKGMKPKPIVDHSLQTDDAFQAHMNELIELYGPQVIVSLIDQCGGESAIGDAFESESLLFYPDKLVTYAAFDFHERCKNNKYENLAELLDRLKNHLDRFGYLFRSTIGEPSLLQTGGFRTNCIDCLDRTNVVQSVFARYILHSQLTRMGIISQSEKITDHPVFEAQFKNIWADNADVMSEQYTGTNALKTDFTRTGKRSMKGTMTDGMNSVRRYINKNFKDDEKQLAIDLFLGKFLVEKWTPEHSSINGDLDYNVYFIYDPEIRGIPCTLQINLPQSCITGWIKSSCKRKDYYFSSIYLLEKSKLNHRQLNLYYLENPTPETFQFSSSLQREQFLQEIYKQPFAKQFLPIGEVDIYSIENGLKIKEKTDIINNLTKDFESETSPSISPVISPNVNTTPNNNNNSPTTNNSIIPIKHKLIDTINSFVGSWNMENITISHTFLEEWIPREKDLYSISAQRIASDRPSPSFVMKYTQYWFYLVRQYLGPEYVMVANAVSPNTASIVLIKKTLITSVNNIQVSFIQKRLPFKKTGIIKDNVNSSISTSNNNNSTNNTPPSPSSPTLGPTTNTSNTSNTTTNAISSFFFGSKLKDMGSKLMEQSQKSTDILFNVGGKEKFKDTTTHFGTTISFQLCETSVCFLNYCNNNPTNINDILVYNNPTDINGEPLITYIKSRQYINGSNRYVFWSGDYDYSTLSKFGWAPLGSQSSLSNVDPGRGVVFWKSLFGAEALIESGLYPVNGENALATTAMPSYSFSDISLYPPLSCSFTLPILSPYTWLSNVDIPSFIIIRSLRTEPFELMAVNTKLDAFLEFNAFHLISDDNIAFKSSIVRSSMPSWPETLELKSFIDDKEYLKTQYIQVALFGKELMDQSLIGKGNIPLKFACGDSTYQFRIPLNLEDEFSCFLCGDIQVFSKSEISQIILEESKVNIGGNNSRSPSPPVIVSNSISINSNNNNNNNGIITGRNSPSPSPPTIPSRATKGRSPSPNTTTNVVLNDPTQLLPPPSRPAPPTPMNNNNHSNNNNNADAIDNKQVL</sequence>
<dbReference type="Proteomes" id="UP000695562">
    <property type="component" value="Unassembled WGS sequence"/>
</dbReference>
<organism evidence="4 5">
    <name type="scientific">Polysphondylium violaceum</name>
    <dbReference type="NCBI Taxonomy" id="133409"/>
    <lineage>
        <taxon>Eukaryota</taxon>
        <taxon>Amoebozoa</taxon>
        <taxon>Evosea</taxon>
        <taxon>Eumycetozoa</taxon>
        <taxon>Dictyostelia</taxon>
        <taxon>Dictyosteliales</taxon>
        <taxon>Dictyosteliaceae</taxon>
        <taxon>Polysphondylium</taxon>
    </lineage>
</organism>
<evidence type="ECO:0000256" key="2">
    <source>
        <dbReference type="SAM" id="MobiDB-lite"/>
    </source>
</evidence>
<dbReference type="GO" id="GO:0046856">
    <property type="term" value="P:phosphatidylinositol dephosphorylation"/>
    <property type="evidence" value="ECO:0007669"/>
    <property type="project" value="TreeGrafter"/>
</dbReference>
<dbReference type="GO" id="GO:0004439">
    <property type="term" value="F:phosphatidylinositol-4,5-bisphosphate 5-phosphatase activity"/>
    <property type="evidence" value="ECO:0007669"/>
    <property type="project" value="UniProtKB-EC"/>
</dbReference>
<dbReference type="GO" id="GO:0043812">
    <property type="term" value="F:phosphatidylinositol-4-phosphate phosphatase activity"/>
    <property type="evidence" value="ECO:0007669"/>
    <property type="project" value="TreeGrafter"/>
</dbReference>
<dbReference type="OrthoDB" id="405996at2759"/>
<dbReference type="InterPro" id="IPR036691">
    <property type="entry name" value="Endo/exonu/phosph_ase_sf"/>
</dbReference>
<comment type="caution">
    <text evidence="4">The sequence shown here is derived from an EMBL/GenBank/DDBJ whole genome shotgun (WGS) entry which is preliminary data.</text>
</comment>
<dbReference type="Gene3D" id="3.60.10.10">
    <property type="entry name" value="Endonuclease/exonuclease/phosphatase"/>
    <property type="match status" value="1"/>
</dbReference>
<feature type="compositionally biased region" description="Polar residues" evidence="2">
    <location>
        <begin position="1254"/>
        <end position="1265"/>
    </location>
</feature>
<feature type="region of interest" description="Disordered" evidence="2">
    <location>
        <begin position="657"/>
        <end position="682"/>
    </location>
</feature>
<reference evidence="4" key="1">
    <citation type="submission" date="2020-01" db="EMBL/GenBank/DDBJ databases">
        <title>Development of genomics and gene disruption for Polysphondylium violaceum indicates a role for the polyketide synthase stlB in stalk morphogenesis.</title>
        <authorList>
            <person name="Narita B."/>
            <person name="Kawabe Y."/>
            <person name="Kin K."/>
            <person name="Saito T."/>
            <person name="Gibbs R."/>
            <person name="Kuspa A."/>
            <person name="Muzny D."/>
            <person name="Queller D."/>
            <person name="Richards S."/>
            <person name="Strassman J."/>
            <person name="Sucgang R."/>
            <person name="Worley K."/>
            <person name="Schaap P."/>
        </authorList>
    </citation>
    <scope>NUCLEOTIDE SEQUENCE</scope>
    <source>
        <strain evidence="4">QSvi11</strain>
    </source>
</reference>
<proteinExistence type="predicted"/>
<feature type="region of interest" description="Disordered" evidence="2">
    <location>
        <begin position="814"/>
        <end position="848"/>
    </location>
</feature>
<dbReference type="PANTHER" id="PTHR45662">
    <property type="entry name" value="PHOSPHATIDYLINOSITIDE PHOSPHATASE SAC1"/>
    <property type="match status" value="1"/>
</dbReference>
<accession>A0A8J4PR31</accession>
<feature type="region of interest" description="Disordered" evidence="2">
    <location>
        <begin position="1200"/>
        <end position="1306"/>
    </location>
</feature>
<evidence type="ECO:0000313" key="5">
    <source>
        <dbReference type="Proteomes" id="UP000695562"/>
    </source>
</evidence>
<gene>
    <name evidence="4" type="ORF">CYY_006992</name>
</gene>
<evidence type="ECO:0000313" key="4">
    <source>
        <dbReference type="EMBL" id="KAF2071692.1"/>
    </source>
</evidence>
<feature type="domain" description="SAC" evidence="3">
    <location>
        <begin position="128"/>
        <end position="458"/>
    </location>
</feature>
<dbReference type="PANTHER" id="PTHR45662:SF9">
    <property type="entry name" value="SAC DOMAIN-CONTAINING PROTEIN"/>
    <property type="match status" value="1"/>
</dbReference>
<dbReference type="Pfam" id="PF02383">
    <property type="entry name" value="Syja_N"/>
    <property type="match status" value="1"/>
</dbReference>
<evidence type="ECO:0000256" key="1">
    <source>
        <dbReference type="ARBA" id="ARBA00013044"/>
    </source>
</evidence>
<dbReference type="EC" id="3.1.3.36" evidence="1"/>
<dbReference type="GO" id="GO:0005783">
    <property type="term" value="C:endoplasmic reticulum"/>
    <property type="evidence" value="ECO:0007669"/>
    <property type="project" value="TreeGrafter"/>
</dbReference>
<feature type="compositionally biased region" description="Low complexity" evidence="2">
    <location>
        <begin position="1286"/>
        <end position="1296"/>
    </location>
</feature>
<dbReference type="EMBL" id="AJWJ01000349">
    <property type="protein sequence ID" value="KAF2071692.1"/>
    <property type="molecule type" value="Genomic_DNA"/>
</dbReference>
<keyword evidence="5" id="KW-1185">Reference proteome</keyword>
<dbReference type="InterPro" id="IPR002013">
    <property type="entry name" value="SAC_dom"/>
</dbReference>